<dbReference type="Proteomes" id="UP000253872">
    <property type="component" value="Unassembled WGS sequence"/>
</dbReference>
<keyword evidence="2 3" id="KW-0732">Signal</keyword>
<reference evidence="6 7" key="1">
    <citation type="submission" date="2018-05" db="EMBL/GenBank/DDBJ databases">
        <title>Draft Genome Sequences for a Diverse set of 7 Haemophilus Species.</title>
        <authorList>
            <person name="Nichols M."/>
            <person name="Topaz N."/>
            <person name="Wang X."/>
            <person name="Wang X."/>
            <person name="Boxrud D."/>
        </authorList>
    </citation>
    <scope>NUCLEOTIDE SEQUENCE [LARGE SCALE GENOMIC DNA]</scope>
    <source>
        <strain evidence="6 7">C2002001239</strain>
    </source>
</reference>
<dbReference type="PANTHER" id="PTHR37423">
    <property type="entry name" value="SOLUBLE LYTIC MUREIN TRANSGLYCOSYLASE-RELATED"/>
    <property type="match status" value="1"/>
</dbReference>
<dbReference type="InterPro" id="IPR023346">
    <property type="entry name" value="Lysozyme-like_dom_sf"/>
</dbReference>
<dbReference type="Gene3D" id="1.25.20.10">
    <property type="entry name" value="Bacterial muramidases"/>
    <property type="match status" value="1"/>
</dbReference>
<name>A0A369YK08_9PAST</name>
<dbReference type="GO" id="GO:0042597">
    <property type="term" value="C:periplasmic space"/>
    <property type="evidence" value="ECO:0007669"/>
    <property type="project" value="InterPro"/>
</dbReference>
<dbReference type="RefSeq" id="WP_111402219.1">
    <property type="nucleotide sequence ID" value="NZ_QEPN01000002.1"/>
</dbReference>
<dbReference type="EMBL" id="QEPN01000002">
    <property type="protein sequence ID" value="RDE73135.1"/>
    <property type="molecule type" value="Genomic_DNA"/>
</dbReference>
<dbReference type="InterPro" id="IPR008939">
    <property type="entry name" value="Lytic_TGlycosylase_superhlx_U"/>
</dbReference>
<evidence type="ECO:0000256" key="3">
    <source>
        <dbReference type="SAM" id="SignalP"/>
    </source>
</evidence>
<evidence type="ECO:0000313" key="7">
    <source>
        <dbReference type="Proteomes" id="UP000253872"/>
    </source>
</evidence>
<dbReference type="STRING" id="1035839.GCA_000238795_00523"/>
<comment type="similarity">
    <text evidence="1">Belongs to the transglycosylase Slt family.</text>
</comment>
<sequence>MWKKSLLALLVVSPLAFSQVEKSKKSPLVTFNESEVTEKITLAKSQWQHEANKTALLLQQQRESFWALEYLLNGAVKQQSLSASTISLAQGLIERLNGYPLQQDAEWALLKAKIGLNQATESDISAFLQKYPDSIYQSRLTQLPFEQLYQQQAYPALLAYSKKVSPESLQNQCRVLGANYQLLAEKMEINPELAQANNEKPQTDFVMTDLLNQFEKLWLITPNLPSECVNLEAYWKDNGGKTDVNIRLKAVNLFEKNAKEALQALNSDNPALNGWLANVVELFNQPQTLPKFIENTEVNPQSQQVAKLAFAKWLKTLLEEGKPGFELLETWATKLELDAPTLNNWKISYLNHLFDGVSPEFVEWRDSQIEALKADNLTERRIRMALWQQTDTAKWLDLLSNEGKQKLEWRYWTAKNESNLEKRKSIFKEMVGERGFYPMLAAQQLGELYQPPSVAVIELTPEEKATLPQLDRIAELIALKRHAQAKNEWVNLIKSLPQNQQLSVILYAYQKQWYALAVEGTIQAKAFDYLFLRLPDAYADWFKIALKDKPISKTFAQAIARQESAWNVEVKSHANAMGLMQLLPTTAEKTAKENGLPFNGENDLFQPFNNIMLGTTHLAELNQRYPNNRMLIAAAYNAGAGRVDQWLARSANKLDFDVFVASIPYYETRGYVQNVLAYDYYYQILQKEDTPKMFLTSEWDRKY</sequence>
<dbReference type="SUPFAM" id="SSF53955">
    <property type="entry name" value="Lysozyme-like"/>
    <property type="match status" value="1"/>
</dbReference>
<evidence type="ECO:0000313" key="6">
    <source>
        <dbReference type="EMBL" id="RDE73135.1"/>
    </source>
</evidence>
<dbReference type="SUPFAM" id="SSF48435">
    <property type="entry name" value="Bacterial muramidases"/>
    <property type="match status" value="1"/>
</dbReference>
<dbReference type="AlphaFoldDB" id="A0A369YK08"/>
<feature type="domain" description="Transglycosylase SLT" evidence="4">
    <location>
        <begin position="543"/>
        <end position="654"/>
    </location>
</feature>
<dbReference type="Gene3D" id="1.10.530.10">
    <property type="match status" value="1"/>
</dbReference>
<dbReference type="Pfam" id="PF14718">
    <property type="entry name" value="SLT_L"/>
    <property type="match status" value="1"/>
</dbReference>
<dbReference type="CDD" id="cd13401">
    <property type="entry name" value="Slt70-like"/>
    <property type="match status" value="1"/>
</dbReference>
<organism evidence="6 7">
    <name type="scientific">Haemophilus sputorum</name>
    <dbReference type="NCBI Taxonomy" id="1078480"/>
    <lineage>
        <taxon>Bacteria</taxon>
        <taxon>Pseudomonadati</taxon>
        <taxon>Pseudomonadota</taxon>
        <taxon>Gammaproteobacteria</taxon>
        <taxon>Pasteurellales</taxon>
        <taxon>Pasteurellaceae</taxon>
        <taxon>Haemophilus</taxon>
    </lineage>
</organism>
<accession>A0A369YK08</accession>
<gene>
    <name evidence="6" type="ORF">DPV93_03335</name>
</gene>
<evidence type="ECO:0000259" key="4">
    <source>
        <dbReference type="Pfam" id="PF01464"/>
    </source>
</evidence>
<dbReference type="InterPro" id="IPR012289">
    <property type="entry name" value="Lytic_TGlycosylase_superhlx_L"/>
</dbReference>
<feature type="domain" description="Lytic transglycosylase superhelical linker" evidence="5">
    <location>
        <begin position="465"/>
        <end position="530"/>
    </location>
</feature>
<dbReference type="GO" id="GO:0004553">
    <property type="term" value="F:hydrolase activity, hydrolyzing O-glycosyl compounds"/>
    <property type="evidence" value="ECO:0007669"/>
    <property type="project" value="InterPro"/>
</dbReference>
<dbReference type="InterPro" id="IPR037061">
    <property type="entry name" value="Lytic_TGlycoase_superhlx_L_sf"/>
</dbReference>
<protein>
    <submittedName>
        <fullName evidence="6">Lytic murein transglycosylase</fullName>
    </submittedName>
</protein>
<evidence type="ECO:0000256" key="2">
    <source>
        <dbReference type="ARBA" id="ARBA00022729"/>
    </source>
</evidence>
<dbReference type="Gene3D" id="1.10.1240.20">
    <property type="entry name" value="Lytic transglycosylase, superhelical linker domain"/>
    <property type="match status" value="1"/>
</dbReference>
<evidence type="ECO:0000256" key="1">
    <source>
        <dbReference type="ARBA" id="ARBA00007734"/>
    </source>
</evidence>
<dbReference type="InterPro" id="IPR008258">
    <property type="entry name" value="Transglycosylase_SLT_dom_1"/>
</dbReference>
<feature type="chain" id="PRO_5016587528" evidence="3">
    <location>
        <begin position="19"/>
        <end position="703"/>
    </location>
</feature>
<dbReference type="PANTHER" id="PTHR37423:SF5">
    <property type="entry name" value="SOLUBLE LYTIC MUREIN TRANSGLYCOSYLASE"/>
    <property type="match status" value="1"/>
</dbReference>
<proteinExistence type="inferred from homology"/>
<feature type="signal peptide" evidence="3">
    <location>
        <begin position="1"/>
        <end position="18"/>
    </location>
</feature>
<evidence type="ECO:0000259" key="5">
    <source>
        <dbReference type="Pfam" id="PF14718"/>
    </source>
</evidence>
<dbReference type="Pfam" id="PF01464">
    <property type="entry name" value="SLT"/>
    <property type="match status" value="1"/>
</dbReference>
<comment type="caution">
    <text evidence="6">The sequence shown here is derived from an EMBL/GenBank/DDBJ whole genome shotgun (WGS) entry which is preliminary data.</text>
</comment>